<dbReference type="InterPro" id="IPR057247">
    <property type="entry name" value="CARBOXYPEPT_ZN_2"/>
</dbReference>
<dbReference type="CDD" id="cd03868">
    <property type="entry name" value="M14_CPD_I"/>
    <property type="match status" value="1"/>
</dbReference>
<dbReference type="Pfam" id="PF13620">
    <property type="entry name" value="CarboxypepD_reg"/>
    <property type="match status" value="3"/>
</dbReference>
<protein>
    <recommendedName>
        <fullName evidence="13">Peptidase M14 domain-containing protein</fullName>
    </recommendedName>
</protein>
<dbReference type="CDD" id="cd11308">
    <property type="entry name" value="Peptidase_M14NE-CP-C_like"/>
    <property type="match status" value="2"/>
</dbReference>
<keyword evidence="11" id="KW-0812">Transmembrane</keyword>
<dbReference type="InterPro" id="IPR008969">
    <property type="entry name" value="CarboxyPept-like_regulatory"/>
</dbReference>
<dbReference type="Ensembl" id="ENSPNAT00000015575.2">
    <property type="protein sequence ID" value="ENSPNAP00000028946.1"/>
    <property type="gene ID" value="ENSPNAG00000014823.2"/>
</dbReference>
<feature type="chain" id="PRO_5017475744" description="Peptidase M14 domain-containing protein" evidence="12">
    <location>
        <begin position="25"/>
        <end position="1298"/>
    </location>
</feature>
<keyword evidence="11" id="KW-1133">Transmembrane helix</keyword>
<dbReference type="FunFam" id="3.40.630.10:FF:000026">
    <property type="entry name" value="Carboxypeptidase D"/>
    <property type="match status" value="1"/>
</dbReference>
<dbReference type="FunFam" id="3.40.630.10:FF:000043">
    <property type="entry name" value="Carboxypeptidase D"/>
    <property type="match status" value="1"/>
</dbReference>
<evidence type="ECO:0000256" key="7">
    <source>
        <dbReference type="ARBA" id="ARBA00022833"/>
    </source>
</evidence>
<feature type="domain" description="Peptidase M14" evidence="13">
    <location>
        <begin position="457"/>
        <end position="739"/>
    </location>
</feature>
<dbReference type="Proteomes" id="UP001501920">
    <property type="component" value="Chromosome 16"/>
</dbReference>
<dbReference type="OrthoDB" id="10249045at2759"/>
<reference evidence="14" key="2">
    <citation type="submission" date="2025-08" db="UniProtKB">
        <authorList>
            <consortium name="Ensembl"/>
        </authorList>
    </citation>
    <scope>IDENTIFICATION</scope>
</reference>
<keyword evidence="9" id="KW-0325">Glycoprotein</keyword>
<keyword evidence="3" id="KW-0121">Carboxypeptidase</keyword>
<evidence type="ECO:0000256" key="12">
    <source>
        <dbReference type="SAM" id="SignalP"/>
    </source>
</evidence>
<feature type="domain" description="Peptidase M14" evidence="13">
    <location>
        <begin position="36"/>
        <end position="332"/>
    </location>
</feature>
<keyword evidence="5" id="KW-0479">Metal-binding</keyword>
<evidence type="ECO:0000313" key="15">
    <source>
        <dbReference type="Proteomes" id="UP001501920"/>
    </source>
</evidence>
<comment type="cofactor">
    <cofactor evidence="1">
        <name>Zn(2+)</name>
        <dbReference type="ChEBI" id="CHEBI:29105"/>
    </cofactor>
</comment>
<evidence type="ECO:0000256" key="4">
    <source>
        <dbReference type="ARBA" id="ARBA00022670"/>
    </source>
</evidence>
<keyword evidence="7" id="KW-0862">Zinc</keyword>
<sequence>MMSNVWFTLSRLFAILHVVHYVTCTPESDSEETYNKYYNYAGLTRRLWSFVEKYPHICSLESVGKSAEGRELWVMRVTAHSERNEPGKPRFRYVGNMHGDEAVSRQVLVYLTEYLLTRYGTDPRVTELVNSTDIYIMPSMNPDGFEKATEGDCTGSSAARQNAKHVDLNRGFPDQFDQLPRVLEGDAPEVTAVMSWILHKKFVLSGNLHGGSVVASYPFDDSSSHIASGVYSHSPDDALFRYLAQTYAENHPIMKEGRPRCPYDPDEGFKDGITNGAAWYDVPGGMQDFSYLQGNCFEVTFELSCCKYPFASELHTEWKNNREALLTYMEKVHMGVNGYVMTSAGIGLPGANISVAGNNHNITTWIFGDYFRLLLPGTYNITASSSGYLPKTVNNVTVTEDKATLLNFILNTSSEKMQMPGFLASPVPSTAFTPTVRIFDNQGASTPEPLVHPQDIRHHSYLDMELFLQQINTVHSSITHLYSIGQSAQGRELYVMEISTNAGIDQPGKPEIVFVGNLHGSDAVGKEMLLILVEYLCSNYGSEALVTRLVNSTRVHILPSMNPDGYEMVFEAQKYFGTNSDFSGGVRYSSNQNTDLSKNFPDQSYGEDFVQPEKAAVMSWIKTHSFVLSASVLGGMIGVKYPNSVDSLDEDVFKLIAEACFVKYPFLQLSQACDLPRPKDRNYIKPSAPGIDMQTWAYRNTGTLGFTIGLSCDLYPQAKDLLTYWKRYHVVLLQFIQQVHFSVRGRVTDVQSGQGIVNSTIVVEGSRHHVHTSKSGQYWRPLAPGAYKIQAFAPGYSAVVVPVRVLETQVEQVDIGLSPEPLAHSEGQLEGEEFQKLLEDLSSTSGLEQLVQSLLPGGMLHYRTYRERSDFLQELTLTFPQITRLYSLGHSWEFRTIWALEITGNLESPQPTEPKMRYVAGVHGNAAVGPELLLEFAFVLCINYGGNPTITKLVDRSRIVIVPCVNPDGRELAQEGKCFSTAGLTNAHGVDLDTDFLSGSLSVQPETRAMMDLIREGGFSLSVNLEGGSLLVTYPYDRTTQPAHNEETLKYLAVVYAGNHLGMHFGYPGCHIGPESVPGGILRGAEFSNHSGSMKDYSMDVSLCPEITVYTGCCLYPPAEQLLSLWVEHRTSLFAMLLEVNKGLSGVVRDKEGQPVSDAVVRVNGSVLVHSDTQGYFHTLLPPGTHQLEIHAQGFQQQLWKVNVSSHQMASPLVIEFTENSTHFSQGVVLAAATSIITILLFSLLIWHFRSAKFVNGVRWLRQENLQMDPIVSEKSPLRGVFLEESESEDDAFYLEQH</sequence>
<reference evidence="14" key="3">
    <citation type="submission" date="2025-09" db="UniProtKB">
        <authorList>
            <consortium name="Ensembl"/>
        </authorList>
    </citation>
    <scope>IDENTIFICATION</scope>
</reference>
<evidence type="ECO:0000256" key="10">
    <source>
        <dbReference type="PROSITE-ProRule" id="PRU01379"/>
    </source>
</evidence>
<dbReference type="GO" id="GO:0016485">
    <property type="term" value="P:protein processing"/>
    <property type="evidence" value="ECO:0007669"/>
    <property type="project" value="TreeGrafter"/>
</dbReference>
<evidence type="ECO:0000256" key="2">
    <source>
        <dbReference type="ARBA" id="ARBA00005988"/>
    </source>
</evidence>
<evidence type="ECO:0000313" key="14">
    <source>
        <dbReference type="Ensembl" id="ENSPNAP00000028946.1"/>
    </source>
</evidence>
<name>A0A3B4E0W0_PYGNA</name>
<keyword evidence="6" id="KW-0378">Hydrolase</keyword>
<dbReference type="PROSITE" id="PS00133">
    <property type="entry name" value="CARBOXYPEPT_ZN_2"/>
    <property type="match status" value="1"/>
</dbReference>
<dbReference type="GO" id="GO:0005615">
    <property type="term" value="C:extracellular space"/>
    <property type="evidence" value="ECO:0007669"/>
    <property type="project" value="TreeGrafter"/>
</dbReference>
<evidence type="ECO:0000256" key="9">
    <source>
        <dbReference type="ARBA" id="ARBA00023180"/>
    </source>
</evidence>
<comment type="similarity">
    <text evidence="2 10">Belongs to the peptidase M14 family.</text>
</comment>
<evidence type="ECO:0000256" key="1">
    <source>
        <dbReference type="ARBA" id="ARBA00001947"/>
    </source>
</evidence>
<dbReference type="PANTHER" id="PTHR11532:SF57">
    <property type="entry name" value="CARBOXYPEPTIDASE D, B"/>
    <property type="match status" value="1"/>
</dbReference>
<evidence type="ECO:0000256" key="3">
    <source>
        <dbReference type="ARBA" id="ARBA00022645"/>
    </source>
</evidence>
<feature type="domain" description="Peptidase M14" evidence="13">
    <location>
        <begin position="861"/>
        <end position="1140"/>
    </location>
</feature>
<feature type="transmembrane region" description="Helical" evidence="11">
    <location>
        <begin position="1228"/>
        <end position="1249"/>
    </location>
</feature>
<evidence type="ECO:0000256" key="5">
    <source>
        <dbReference type="ARBA" id="ARBA00022723"/>
    </source>
</evidence>
<keyword evidence="15" id="KW-1185">Reference proteome</keyword>
<reference evidence="14 15" key="1">
    <citation type="submission" date="2020-10" db="EMBL/GenBank/DDBJ databases">
        <title>Pygocentrus nattereri (red-bellied piranha) genome, fPygNat1, primary haplotype.</title>
        <authorList>
            <person name="Myers G."/>
            <person name="Meyer A."/>
            <person name="Karagic N."/>
            <person name="Pippel M."/>
            <person name="Winkler S."/>
            <person name="Tracey A."/>
            <person name="Wood J."/>
            <person name="Formenti G."/>
            <person name="Howe K."/>
            <person name="Fedrigo O."/>
            <person name="Jarvis E.D."/>
        </authorList>
    </citation>
    <scope>NUCLEOTIDE SEQUENCE [LARGE SCALE GENOMIC DNA]</scope>
</reference>
<comment type="caution">
    <text evidence="10">Lacks conserved residue(s) required for the propagation of feature annotation.</text>
</comment>
<dbReference type="GeneTree" id="ENSGT00940000156919"/>
<dbReference type="PROSITE" id="PS52035">
    <property type="entry name" value="PEPTIDASE_M14"/>
    <property type="match status" value="3"/>
</dbReference>
<keyword evidence="11" id="KW-0472">Membrane</keyword>
<dbReference type="Gene3D" id="3.40.630.10">
    <property type="entry name" value="Zn peptidases"/>
    <property type="match status" value="3"/>
</dbReference>
<feature type="signal peptide" evidence="12">
    <location>
        <begin position="1"/>
        <end position="24"/>
    </location>
</feature>
<dbReference type="InterPro" id="IPR050753">
    <property type="entry name" value="Peptidase_M14_domain"/>
</dbReference>
<evidence type="ECO:0000259" key="13">
    <source>
        <dbReference type="PROSITE" id="PS52035"/>
    </source>
</evidence>
<dbReference type="PRINTS" id="PR00765">
    <property type="entry name" value="CRBOXYPTASEA"/>
</dbReference>
<organism evidence="14 15">
    <name type="scientific">Pygocentrus nattereri</name>
    <name type="common">Red-bellied piranha</name>
    <dbReference type="NCBI Taxonomy" id="42514"/>
    <lineage>
        <taxon>Eukaryota</taxon>
        <taxon>Metazoa</taxon>
        <taxon>Chordata</taxon>
        <taxon>Craniata</taxon>
        <taxon>Vertebrata</taxon>
        <taxon>Euteleostomi</taxon>
        <taxon>Actinopterygii</taxon>
        <taxon>Neopterygii</taxon>
        <taxon>Teleostei</taxon>
        <taxon>Ostariophysi</taxon>
        <taxon>Characiformes</taxon>
        <taxon>Characoidei</taxon>
        <taxon>Pygocentrus</taxon>
    </lineage>
</organism>
<evidence type="ECO:0000256" key="6">
    <source>
        <dbReference type="ARBA" id="ARBA00022801"/>
    </source>
</evidence>
<keyword evidence="12" id="KW-0732">Signal</keyword>
<dbReference type="GO" id="GO:0004181">
    <property type="term" value="F:metallocarboxypeptidase activity"/>
    <property type="evidence" value="ECO:0007669"/>
    <property type="project" value="InterPro"/>
</dbReference>
<dbReference type="SUPFAM" id="SSF53187">
    <property type="entry name" value="Zn-dependent exopeptidases"/>
    <property type="match status" value="3"/>
</dbReference>
<dbReference type="SMART" id="SM00631">
    <property type="entry name" value="Zn_pept"/>
    <property type="match status" value="3"/>
</dbReference>
<dbReference type="PANTHER" id="PTHR11532">
    <property type="entry name" value="PROTEASE M14 CARBOXYPEPTIDASE"/>
    <property type="match status" value="1"/>
</dbReference>
<dbReference type="Gene3D" id="2.60.40.1120">
    <property type="entry name" value="Carboxypeptidase-like, regulatory domain"/>
    <property type="match status" value="3"/>
</dbReference>
<dbReference type="InterPro" id="IPR000834">
    <property type="entry name" value="Peptidase_M14"/>
</dbReference>
<accession>A0A3B4E0W0</accession>
<dbReference type="GO" id="GO:0006518">
    <property type="term" value="P:peptide metabolic process"/>
    <property type="evidence" value="ECO:0007669"/>
    <property type="project" value="TreeGrafter"/>
</dbReference>
<dbReference type="RefSeq" id="XP_017559862.1">
    <property type="nucleotide sequence ID" value="XM_017704373.1"/>
</dbReference>
<dbReference type="SUPFAM" id="SSF49464">
    <property type="entry name" value="Carboxypeptidase regulatory domain-like"/>
    <property type="match status" value="3"/>
</dbReference>
<feature type="active site" description="Proton donor/acceptor" evidence="10">
    <location>
        <position position="302"/>
    </location>
</feature>
<dbReference type="STRING" id="42514.ENSPNAP00000028946"/>
<dbReference type="CTD" id="555848"/>
<dbReference type="PROSITE" id="PS00132">
    <property type="entry name" value="CARBOXYPEPT_ZN_1"/>
    <property type="match status" value="1"/>
</dbReference>
<evidence type="ECO:0000256" key="8">
    <source>
        <dbReference type="ARBA" id="ARBA00023049"/>
    </source>
</evidence>
<dbReference type="GeneID" id="108431311"/>
<keyword evidence="4" id="KW-0645">Protease</keyword>
<dbReference type="InterPro" id="IPR057246">
    <property type="entry name" value="CARBOXYPEPT_ZN_1"/>
</dbReference>
<dbReference type="Pfam" id="PF00246">
    <property type="entry name" value="Peptidase_M14"/>
    <property type="match status" value="3"/>
</dbReference>
<proteinExistence type="inferred from homology"/>
<evidence type="ECO:0000256" key="11">
    <source>
        <dbReference type="SAM" id="Phobius"/>
    </source>
</evidence>
<keyword evidence="8" id="KW-0482">Metalloprotease</keyword>
<dbReference type="GO" id="GO:0008270">
    <property type="term" value="F:zinc ion binding"/>
    <property type="evidence" value="ECO:0007669"/>
    <property type="project" value="InterPro"/>
</dbReference>